<keyword evidence="3" id="KW-1185">Reference proteome</keyword>
<organism evidence="2">
    <name type="scientific">Sulfolobales Beppu rod-shaped virus 1</name>
    <dbReference type="NCBI Taxonomy" id="2493121"/>
    <lineage>
        <taxon>Viruses</taxon>
        <taxon>Adnaviria</taxon>
        <taxon>Zilligvirae</taxon>
        <taxon>Taleaviricota</taxon>
        <taxon>Tokiviricetes</taxon>
        <taxon>Ligamenvirales</taxon>
        <taxon>Rudiviridae</taxon>
        <taxon>Japarudivirus</taxon>
        <taxon>Japarudivirus beppuense</taxon>
        <taxon>Japarudivirus SBRV1</taxon>
    </lineage>
</organism>
<accession>A0A3S8NF56</accession>
<protein>
    <submittedName>
        <fullName evidence="2">Uncharacterized protein</fullName>
    </submittedName>
</protein>
<dbReference type="EMBL" id="MK064565">
    <property type="protein sequence ID" value="AZI75929.1"/>
    <property type="molecule type" value="Genomic_DNA"/>
</dbReference>
<evidence type="ECO:0000256" key="1">
    <source>
        <dbReference type="SAM" id="MobiDB-lite"/>
    </source>
</evidence>
<reference evidence="2" key="1">
    <citation type="journal article" date="2018" name="Environ. Microbiol.">
        <title>New archaeal viruses discovered by metagenomic analysis of viral communities in enrichment cultures.</title>
        <authorList>
            <person name="Liu Y."/>
            <person name="Brandt D."/>
            <person name="Ishino S."/>
            <person name="Ishino Y."/>
            <person name="Koonin E.V."/>
            <person name="Kalinowski J."/>
            <person name="Krupovic M."/>
            <person name="Prangishvili D."/>
        </authorList>
    </citation>
    <scope>NUCLEOTIDE SEQUENCE [LARGE SCALE GENOMIC DNA]</scope>
</reference>
<feature type="compositionally biased region" description="Basic residues" evidence="1">
    <location>
        <begin position="45"/>
        <end position="55"/>
    </location>
</feature>
<proteinExistence type="predicted"/>
<dbReference type="Proteomes" id="UP000277970">
    <property type="component" value="Segment"/>
</dbReference>
<name>A0A3S8NF56_9VIRU</name>
<feature type="region of interest" description="Disordered" evidence="1">
    <location>
        <begin position="28"/>
        <end position="56"/>
    </location>
</feature>
<evidence type="ECO:0000313" key="3">
    <source>
        <dbReference type="Proteomes" id="UP000277970"/>
    </source>
</evidence>
<feature type="compositionally biased region" description="Low complexity" evidence="1">
    <location>
        <begin position="30"/>
        <end position="44"/>
    </location>
</feature>
<gene>
    <name evidence="2" type="ORF">SBRV1_gp40</name>
</gene>
<sequence length="89" mass="10833">MPYKVRLYDKVEVEVDNPEDLLNLVNKLNQQNQQTQQNQQSQQSKKTKKHKKHRKANDEYHKFLSECMKVYHGSLKYCVKRWQNLKKTK</sequence>
<evidence type="ECO:0000313" key="2">
    <source>
        <dbReference type="EMBL" id="AZI75929.1"/>
    </source>
</evidence>